<comment type="caution">
    <text evidence="2">The sequence shown here is derived from an EMBL/GenBank/DDBJ whole genome shotgun (WGS) entry which is preliminary data.</text>
</comment>
<gene>
    <name evidence="2" type="ORF">FA727_06560</name>
</gene>
<dbReference type="InterPro" id="IPR036249">
    <property type="entry name" value="Thioredoxin-like_sf"/>
</dbReference>
<organism evidence="2 3">
    <name type="scientific">Robertmurraya kyonggiensis</name>
    <dbReference type="NCBI Taxonomy" id="1037680"/>
    <lineage>
        <taxon>Bacteria</taxon>
        <taxon>Bacillati</taxon>
        <taxon>Bacillota</taxon>
        <taxon>Bacilli</taxon>
        <taxon>Bacillales</taxon>
        <taxon>Bacillaceae</taxon>
        <taxon>Robertmurraya</taxon>
    </lineage>
</organism>
<evidence type="ECO:0000313" key="3">
    <source>
        <dbReference type="Proteomes" id="UP000307756"/>
    </source>
</evidence>
<dbReference type="SUPFAM" id="SSF52833">
    <property type="entry name" value="Thioredoxin-like"/>
    <property type="match status" value="1"/>
</dbReference>
<dbReference type="InterPro" id="IPR012336">
    <property type="entry name" value="Thioredoxin-like_fold"/>
</dbReference>
<keyword evidence="2" id="KW-0413">Isomerase</keyword>
<dbReference type="CDD" id="cd02972">
    <property type="entry name" value="DsbA_family"/>
    <property type="match status" value="1"/>
</dbReference>
<dbReference type="Gene3D" id="1.10.1200.90">
    <property type="entry name" value="DsbA-like domain"/>
    <property type="match status" value="1"/>
</dbReference>
<dbReference type="Pfam" id="PF13462">
    <property type="entry name" value="Thioredoxin_4"/>
    <property type="match status" value="1"/>
</dbReference>
<evidence type="ECO:0000313" key="2">
    <source>
        <dbReference type="EMBL" id="TKC19198.1"/>
    </source>
</evidence>
<proteinExistence type="predicted"/>
<dbReference type="GO" id="GO:0016853">
    <property type="term" value="F:isomerase activity"/>
    <property type="evidence" value="ECO:0007669"/>
    <property type="project" value="UniProtKB-KW"/>
</dbReference>
<feature type="domain" description="Thioredoxin-like fold" evidence="1">
    <location>
        <begin position="8"/>
        <end position="154"/>
    </location>
</feature>
<dbReference type="OrthoDB" id="117402at2"/>
<name>A0A4U1DAK4_9BACI</name>
<accession>A0A4U1DAK4</accession>
<dbReference type="EMBL" id="SWBM01000001">
    <property type="protein sequence ID" value="TKC19198.1"/>
    <property type="molecule type" value="Genomic_DNA"/>
</dbReference>
<protein>
    <submittedName>
        <fullName evidence="2">Protein-disulfide isomerase</fullName>
    </submittedName>
</protein>
<dbReference type="Proteomes" id="UP000307756">
    <property type="component" value="Unassembled WGS sequence"/>
</dbReference>
<dbReference type="AlphaFoldDB" id="A0A4U1DAK4"/>
<evidence type="ECO:0000259" key="1">
    <source>
        <dbReference type="Pfam" id="PF13462"/>
    </source>
</evidence>
<reference evidence="2 3" key="1">
    <citation type="journal article" date="2011" name="J. Microbiol.">
        <title>Bacillus kyonggiensis sp. nov., isolated from soil of a lettuce field.</title>
        <authorList>
            <person name="Dong K."/>
            <person name="Lee S."/>
        </authorList>
    </citation>
    <scope>NUCLEOTIDE SEQUENCE [LARGE SCALE GENOMIC DNA]</scope>
    <source>
        <strain evidence="2 3">NB22</strain>
    </source>
</reference>
<dbReference type="Gene3D" id="3.40.30.10">
    <property type="entry name" value="Glutaredoxin"/>
    <property type="match status" value="1"/>
</dbReference>
<keyword evidence="3" id="KW-1185">Reference proteome</keyword>
<sequence length="171" mass="19991">MIQVENRQISFGKQDAPVKVEVFLNLACPYCASYFGIAEDVLPEYIANGQVEYIIKHYDKPREMLLIGTLVNTFLDYKNPERVREIMKELFETQNQWDVLNNHEIKNLLTEKYQLKEEPDNIEESLKITAEAIRRNVKMVPTVFINEKEFQYPREIGGAELRSEIEAALAY</sequence>